<evidence type="ECO:0000256" key="6">
    <source>
        <dbReference type="ARBA" id="ARBA00022801"/>
    </source>
</evidence>
<dbReference type="SUPFAM" id="SSF56219">
    <property type="entry name" value="DNase I-like"/>
    <property type="match status" value="1"/>
</dbReference>
<dbReference type="GO" id="GO:0006281">
    <property type="term" value="P:DNA repair"/>
    <property type="evidence" value="ECO:0007669"/>
    <property type="project" value="UniProtKB-KW"/>
</dbReference>
<reference evidence="10 11" key="1">
    <citation type="submission" date="2018-10" db="EMBL/GenBank/DDBJ databases">
        <title>Draft Genome Sequence of Bacteroides sp. KCTC 15687.</title>
        <authorList>
            <person name="Yu S.Y."/>
            <person name="Kim J.S."/>
            <person name="Oh B.S."/>
            <person name="Park S.H."/>
            <person name="Kang S.W."/>
            <person name="Park J.E."/>
            <person name="Choi S.H."/>
            <person name="Han K.I."/>
            <person name="Lee K.C."/>
            <person name="Eom M.K."/>
            <person name="Suh M.K."/>
            <person name="Lee D.H."/>
            <person name="Yoon H."/>
            <person name="Kim B."/>
            <person name="Yang S.J."/>
            <person name="Lee J.S."/>
            <person name="Lee J.H."/>
        </authorList>
    </citation>
    <scope>NUCLEOTIDE SEQUENCE [LARGE SCALE GENOMIC DNA]</scope>
    <source>
        <strain evidence="10 11">KCTC 15687</strain>
    </source>
</reference>
<keyword evidence="8" id="KW-0234">DNA repair</keyword>
<dbReference type="PANTHER" id="PTHR15822">
    <property type="entry name" value="TRAF AND TNF RECEPTOR-ASSOCIATED PROTEIN"/>
    <property type="match status" value="1"/>
</dbReference>
<keyword evidence="3" id="KW-0540">Nuclease</keyword>
<organism evidence="10 11">
    <name type="scientific">Bacteroides faecalis</name>
    <dbReference type="NCBI Taxonomy" id="2447885"/>
    <lineage>
        <taxon>Bacteria</taxon>
        <taxon>Pseudomonadati</taxon>
        <taxon>Bacteroidota</taxon>
        <taxon>Bacteroidia</taxon>
        <taxon>Bacteroidales</taxon>
        <taxon>Bacteroidaceae</taxon>
        <taxon>Bacteroides</taxon>
    </lineage>
</organism>
<comment type="cofactor">
    <cofactor evidence="2">
        <name>Mg(2+)</name>
        <dbReference type="ChEBI" id="CHEBI:18420"/>
    </cofactor>
</comment>
<dbReference type="OrthoDB" id="9778989at2"/>
<name>A0A401LVE2_9BACE</name>
<dbReference type="InterPro" id="IPR005135">
    <property type="entry name" value="Endo/exonuclease/phosphatase"/>
</dbReference>
<keyword evidence="6" id="KW-0378">Hydrolase</keyword>
<evidence type="ECO:0000313" key="10">
    <source>
        <dbReference type="EMBL" id="GCB35485.1"/>
    </source>
</evidence>
<keyword evidence="11" id="KW-1185">Reference proteome</keyword>
<dbReference type="GO" id="GO:0016787">
    <property type="term" value="F:hydrolase activity"/>
    <property type="evidence" value="ECO:0007669"/>
    <property type="project" value="UniProtKB-KW"/>
</dbReference>
<dbReference type="Proteomes" id="UP000288079">
    <property type="component" value="Unassembled WGS sequence"/>
</dbReference>
<sequence length="402" mass="46146">MKNINKLFVILLCIICYSCSDSDDGNDNATLGKLSVYLKDTEGKPVKDAFVVMSGLEKNRVITMGEGLSDVNGKWLPYYKGSVDGYISVVSPKYEPCKERFSYDGKYETKLEITLKSTESISVLSYNVLNGFDNKVNKKQRFLEWIQTYDPDIMLFQELNNFTEASLLEFAKQYGHEYAYITKETGYPTGLTSRYPITDVEKVLRGSDPNIYTYHGFIHAKCQGIDIFVIHLSPFELKDRITEITNIVDKKIKQLPADAKVLVAGDFNSYNAYDAKAYGPKFETERLKFSPTVTFSYEVTDFLLDNGFKDAFTLYSNGHFKQSIPVSTTEFPENKGCRYDYIMLNKNLANDCTYSDVLREKTTNVLSDHYPNYIRLNIKKISLSFFYLNLIHAPFIEKTFYD</sequence>
<comment type="caution">
    <text evidence="10">The sequence shown here is derived from an EMBL/GenBank/DDBJ whole genome shotgun (WGS) entry which is preliminary data.</text>
</comment>
<protein>
    <recommendedName>
        <fullName evidence="9">Endonuclease/exonuclease/phosphatase domain-containing protein</fullName>
    </recommendedName>
</protein>
<keyword evidence="4" id="KW-0479">Metal-binding</keyword>
<dbReference type="GO" id="GO:0046872">
    <property type="term" value="F:metal ion binding"/>
    <property type="evidence" value="ECO:0007669"/>
    <property type="project" value="UniProtKB-KW"/>
</dbReference>
<proteinExistence type="predicted"/>
<keyword evidence="5" id="KW-0227">DNA damage</keyword>
<evidence type="ECO:0000256" key="1">
    <source>
        <dbReference type="ARBA" id="ARBA00001936"/>
    </source>
</evidence>
<gene>
    <name evidence="10" type="ORF">KGMB02408_24300</name>
</gene>
<evidence type="ECO:0000256" key="2">
    <source>
        <dbReference type="ARBA" id="ARBA00001946"/>
    </source>
</evidence>
<evidence type="ECO:0000256" key="7">
    <source>
        <dbReference type="ARBA" id="ARBA00022842"/>
    </source>
</evidence>
<evidence type="ECO:0000256" key="3">
    <source>
        <dbReference type="ARBA" id="ARBA00022722"/>
    </source>
</evidence>
<keyword evidence="7" id="KW-0460">Magnesium</keyword>
<dbReference type="RefSeq" id="WP_125041403.1">
    <property type="nucleotide sequence ID" value="NZ_BHWB01000006.1"/>
</dbReference>
<dbReference type="AlphaFoldDB" id="A0A401LVE2"/>
<evidence type="ECO:0000256" key="8">
    <source>
        <dbReference type="ARBA" id="ARBA00023204"/>
    </source>
</evidence>
<comment type="cofactor">
    <cofactor evidence="1">
        <name>Mn(2+)</name>
        <dbReference type="ChEBI" id="CHEBI:29035"/>
    </cofactor>
</comment>
<dbReference type="InterPro" id="IPR036691">
    <property type="entry name" value="Endo/exonu/phosph_ase_sf"/>
</dbReference>
<dbReference type="Gene3D" id="3.60.10.10">
    <property type="entry name" value="Endonuclease/exonuclease/phosphatase"/>
    <property type="match status" value="1"/>
</dbReference>
<evidence type="ECO:0000259" key="9">
    <source>
        <dbReference type="Pfam" id="PF03372"/>
    </source>
</evidence>
<feature type="domain" description="Endonuclease/exonuclease/phosphatase" evidence="9">
    <location>
        <begin position="124"/>
        <end position="369"/>
    </location>
</feature>
<evidence type="ECO:0000313" key="11">
    <source>
        <dbReference type="Proteomes" id="UP000288079"/>
    </source>
</evidence>
<dbReference type="GO" id="GO:0004518">
    <property type="term" value="F:nuclease activity"/>
    <property type="evidence" value="ECO:0007669"/>
    <property type="project" value="UniProtKB-KW"/>
</dbReference>
<dbReference type="InterPro" id="IPR051547">
    <property type="entry name" value="TDP2-like"/>
</dbReference>
<dbReference type="PANTHER" id="PTHR15822:SF4">
    <property type="entry name" value="TYROSYL-DNA PHOSPHODIESTERASE 2"/>
    <property type="match status" value="1"/>
</dbReference>
<dbReference type="EMBL" id="BHWB01000006">
    <property type="protein sequence ID" value="GCB35485.1"/>
    <property type="molecule type" value="Genomic_DNA"/>
</dbReference>
<evidence type="ECO:0000256" key="4">
    <source>
        <dbReference type="ARBA" id="ARBA00022723"/>
    </source>
</evidence>
<evidence type="ECO:0000256" key="5">
    <source>
        <dbReference type="ARBA" id="ARBA00022763"/>
    </source>
</evidence>
<accession>A0A401LVE2</accession>
<dbReference type="Pfam" id="PF03372">
    <property type="entry name" value="Exo_endo_phos"/>
    <property type="match status" value="1"/>
</dbReference>